<dbReference type="EMBL" id="AVOT02002294">
    <property type="protein sequence ID" value="MBW0469861.1"/>
    <property type="molecule type" value="Genomic_DNA"/>
</dbReference>
<evidence type="ECO:0000313" key="1">
    <source>
        <dbReference type="EMBL" id="MBW0469861.1"/>
    </source>
</evidence>
<sequence length="169" mass="19225">MRNLWHSSGKEIDFTWLWKRTFRYCAFRPSWTLHAFTTILCQWCLGKLLCTTAYVFGIVFGVEFGCSNAQNVMSASPPFGSWCSRSQSENLVVGPCPKAAFKALDQPVEFVKYFSKVKFNNESINNFCFSKSLIRPKTILVFHKKGTMSNFGPTTRTELVFCNVPSKAS</sequence>
<accession>A0A9Q3BPJ0</accession>
<comment type="caution">
    <text evidence="1">The sequence shown here is derived from an EMBL/GenBank/DDBJ whole genome shotgun (WGS) entry which is preliminary data.</text>
</comment>
<gene>
    <name evidence="1" type="ORF">O181_009576</name>
</gene>
<organism evidence="1 2">
    <name type="scientific">Austropuccinia psidii MF-1</name>
    <dbReference type="NCBI Taxonomy" id="1389203"/>
    <lineage>
        <taxon>Eukaryota</taxon>
        <taxon>Fungi</taxon>
        <taxon>Dikarya</taxon>
        <taxon>Basidiomycota</taxon>
        <taxon>Pucciniomycotina</taxon>
        <taxon>Pucciniomycetes</taxon>
        <taxon>Pucciniales</taxon>
        <taxon>Sphaerophragmiaceae</taxon>
        <taxon>Austropuccinia</taxon>
    </lineage>
</organism>
<keyword evidence="2" id="KW-1185">Reference proteome</keyword>
<proteinExistence type="predicted"/>
<protein>
    <submittedName>
        <fullName evidence="1">Uncharacterized protein</fullName>
    </submittedName>
</protein>
<dbReference type="Proteomes" id="UP000765509">
    <property type="component" value="Unassembled WGS sequence"/>
</dbReference>
<dbReference type="AlphaFoldDB" id="A0A9Q3BPJ0"/>
<name>A0A9Q3BPJ0_9BASI</name>
<evidence type="ECO:0000313" key="2">
    <source>
        <dbReference type="Proteomes" id="UP000765509"/>
    </source>
</evidence>
<reference evidence="1" key="1">
    <citation type="submission" date="2021-03" db="EMBL/GenBank/DDBJ databases">
        <title>Draft genome sequence of rust myrtle Austropuccinia psidii MF-1, a brazilian biotype.</title>
        <authorList>
            <person name="Quecine M.C."/>
            <person name="Pachon D.M.R."/>
            <person name="Bonatelli M.L."/>
            <person name="Correr F.H."/>
            <person name="Franceschini L.M."/>
            <person name="Leite T.F."/>
            <person name="Margarido G.R.A."/>
            <person name="Almeida C.A."/>
            <person name="Ferrarezi J.A."/>
            <person name="Labate C.A."/>
        </authorList>
    </citation>
    <scope>NUCLEOTIDE SEQUENCE</scope>
    <source>
        <strain evidence="1">MF-1</strain>
    </source>
</reference>